<dbReference type="GO" id="GO:0005657">
    <property type="term" value="C:replication fork"/>
    <property type="evidence" value="ECO:0007669"/>
    <property type="project" value="TreeGrafter"/>
</dbReference>
<dbReference type="PROSITE" id="PS50162">
    <property type="entry name" value="RECA_2"/>
    <property type="match status" value="1"/>
</dbReference>
<protein>
    <recommendedName>
        <fullName evidence="7">DNA repair protein RAD51 homolog 3</fullName>
    </recommendedName>
</protein>
<dbReference type="PANTHER" id="PTHR46239">
    <property type="entry name" value="DNA REPAIR PROTEIN RAD51 HOMOLOG 3 RAD51C"/>
    <property type="match status" value="1"/>
</dbReference>
<evidence type="ECO:0000256" key="4">
    <source>
        <dbReference type="ARBA" id="ARBA00022840"/>
    </source>
</evidence>
<dbReference type="KEGG" id="pgri:PgNI_04040"/>
<dbReference type="GO" id="GO:0005524">
    <property type="term" value="F:ATP binding"/>
    <property type="evidence" value="ECO:0007669"/>
    <property type="project" value="UniProtKB-KW"/>
</dbReference>
<evidence type="ECO:0000256" key="3">
    <source>
        <dbReference type="ARBA" id="ARBA00022763"/>
    </source>
</evidence>
<name>A0A6P8BCD1_PYRGI</name>
<reference evidence="11" key="3">
    <citation type="submission" date="2025-08" db="UniProtKB">
        <authorList>
            <consortium name="RefSeq"/>
        </authorList>
    </citation>
    <scope>IDENTIFICATION</scope>
    <source>
        <strain evidence="11">NI907</strain>
    </source>
</reference>
<gene>
    <name evidence="11" type="ORF">PgNI_04040</name>
</gene>
<dbReference type="GO" id="GO:0033063">
    <property type="term" value="C:Rad51B-Rad51C-Rad51D-XRCC2 complex"/>
    <property type="evidence" value="ECO:0007669"/>
    <property type="project" value="TreeGrafter"/>
</dbReference>
<evidence type="ECO:0000259" key="9">
    <source>
        <dbReference type="PROSITE" id="PS50162"/>
    </source>
</evidence>
<organism evidence="10 11">
    <name type="scientific">Pyricularia grisea</name>
    <name type="common">Crabgrass-specific blast fungus</name>
    <name type="synonym">Magnaporthe grisea</name>
    <dbReference type="NCBI Taxonomy" id="148305"/>
    <lineage>
        <taxon>Eukaryota</taxon>
        <taxon>Fungi</taxon>
        <taxon>Dikarya</taxon>
        <taxon>Ascomycota</taxon>
        <taxon>Pezizomycotina</taxon>
        <taxon>Sordariomycetes</taxon>
        <taxon>Sordariomycetidae</taxon>
        <taxon>Magnaporthales</taxon>
        <taxon>Pyriculariaceae</taxon>
        <taxon>Pyricularia</taxon>
    </lineage>
</organism>
<dbReference type="Gene3D" id="3.40.50.300">
    <property type="entry name" value="P-loop containing nucleotide triphosphate hydrolases"/>
    <property type="match status" value="1"/>
</dbReference>
<feature type="compositionally biased region" description="Acidic residues" evidence="8">
    <location>
        <begin position="373"/>
        <end position="392"/>
    </location>
</feature>
<dbReference type="GO" id="GO:0008821">
    <property type="term" value="F:crossover junction DNA endonuclease activity"/>
    <property type="evidence" value="ECO:0007669"/>
    <property type="project" value="TreeGrafter"/>
</dbReference>
<dbReference type="CDD" id="cd01393">
    <property type="entry name" value="RecA-like"/>
    <property type="match status" value="1"/>
</dbReference>
<keyword evidence="10" id="KW-1185">Reference proteome</keyword>
<dbReference type="AlphaFoldDB" id="A0A6P8BCD1"/>
<accession>A0A6P8BCD1</accession>
<keyword evidence="4" id="KW-0067">ATP-binding</keyword>
<keyword evidence="5" id="KW-0234">DNA repair</keyword>
<evidence type="ECO:0000313" key="11">
    <source>
        <dbReference type="RefSeq" id="XP_030984815.1"/>
    </source>
</evidence>
<dbReference type="OrthoDB" id="5957327at2759"/>
<dbReference type="GO" id="GO:0033065">
    <property type="term" value="C:Rad51C-XRCC3 complex"/>
    <property type="evidence" value="ECO:0007669"/>
    <property type="project" value="TreeGrafter"/>
</dbReference>
<dbReference type="GO" id="GO:0000707">
    <property type="term" value="P:meiotic DNA recombinase assembly"/>
    <property type="evidence" value="ECO:0007669"/>
    <property type="project" value="TreeGrafter"/>
</dbReference>
<dbReference type="RefSeq" id="XP_030984815.1">
    <property type="nucleotide sequence ID" value="XM_031124092.1"/>
</dbReference>
<evidence type="ECO:0000256" key="8">
    <source>
        <dbReference type="SAM" id="MobiDB-lite"/>
    </source>
</evidence>
<feature type="region of interest" description="Disordered" evidence="8">
    <location>
        <begin position="326"/>
        <end position="392"/>
    </location>
</feature>
<evidence type="ECO:0000256" key="7">
    <source>
        <dbReference type="ARBA" id="ARBA00040674"/>
    </source>
</evidence>
<evidence type="ECO:0000256" key="1">
    <source>
        <dbReference type="ARBA" id="ARBA00004123"/>
    </source>
</evidence>
<dbReference type="Pfam" id="PF08423">
    <property type="entry name" value="Rad51"/>
    <property type="match status" value="1"/>
</dbReference>
<dbReference type="InterPro" id="IPR020588">
    <property type="entry name" value="RecA_ATP-bd"/>
</dbReference>
<dbReference type="PANTHER" id="PTHR46239:SF1">
    <property type="entry name" value="DNA REPAIR PROTEIN RAD51 HOMOLOG 3"/>
    <property type="match status" value="1"/>
</dbReference>
<dbReference type="GO" id="GO:0000400">
    <property type="term" value="F:four-way junction DNA binding"/>
    <property type="evidence" value="ECO:0007669"/>
    <property type="project" value="TreeGrafter"/>
</dbReference>
<evidence type="ECO:0000313" key="10">
    <source>
        <dbReference type="Proteomes" id="UP000515153"/>
    </source>
</evidence>
<reference evidence="11" key="1">
    <citation type="journal article" date="2019" name="Mol. Biol. Evol.">
        <title>Blast fungal genomes show frequent chromosomal changes, gene gains and losses, and effector gene turnover.</title>
        <authorList>
            <person name="Gomez Luciano L.B."/>
            <person name="Jason Tsai I."/>
            <person name="Chuma I."/>
            <person name="Tosa Y."/>
            <person name="Chen Y.H."/>
            <person name="Li J.Y."/>
            <person name="Li M.Y."/>
            <person name="Jade Lu M.Y."/>
            <person name="Nakayashiki H."/>
            <person name="Li W.H."/>
        </authorList>
    </citation>
    <scope>NUCLEOTIDE SEQUENCE</scope>
    <source>
        <strain evidence="11">NI907</strain>
    </source>
</reference>
<evidence type="ECO:0000256" key="2">
    <source>
        <dbReference type="ARBA" id="ARBA00022741"/>
    </source>
</evidence>
<dbReference type="InterPro" id="IPR052093">
    <property type="entry name" value="HR_Repair_Mediator"/>
</dbReference>
<dbReference type="GeneID" id="41959001"/>
<dbReference type="GO" id="GO:0140664">
    <property type="term" value="F:ATP-dependent DNA damage sensor activity"/>
    <property type="evidence" value="ECO:0007669"/>
    <property type="project" value="InterPro"/>
</dbReference>
<evidence type="ECO:0000256" key="6">
    <source>
        <dbReference type="ARBA" id="ARBA00023242"/>
    </source>
</evidence>
<keyword evidence="3" id="KW-0227">DNA damage</keyword>
<sequence length="392" mass="42440">MDYHQVHGRDISSFDLPSTHRLPTVSAAQAQEELTADPFRFVSTGLDVLDTLLAAPKNDGRTRDIGGVQRGIVTEIWGPPGVGKTSLGLQLASNALASKRSVVWVDCFHNICSHRLPDIVGTKHEPDVLDRFVHFECPELAHLIALLCRPNELCVPLDTSLVVVDSLTALINHAYPRTFDGRAAAKMNGGSKIPSSSAKRQQTLQHLIGALQKLAATRNLAVVILSQCATKMQLERGAALIPAVNASWWEDGISTRIVLFRDWSMQSGSARAARFAAALKVNGKKVDEGDVELAAFETVATGLEAVALDSCRRRAPLAIATAQKRKLGPSGSLEIPDSDDEDYGWQEEDASALPQIPQWQGSEDILLVRGQDSDEGEEVEPTDDGQDAESDK</sequence>
<dbReference type="GO" id="GO:0007131">
    <property type="term" value="P:reciprocal meiotic recombination"/>
    <property type="evidence" value="ECO:0007669"/>
    <property type="project" value="TreeGrafter"/>
</dbReference>
<keyword evidence="6" id="KW-0539">Nucleus</keyword>
<dbReference type="Proteomes" id="UP000515153">
    <property type="component" value="Unplaced"/>
</dbReference>
<evidence type="ECO:0000256" key="5">
    <source>
        <dbReference type="ARBA" id="ARBA00023204"/>
    </source>
</evidence>
<proteinExistence type="predicted"/>
<feature type="domain" description="RecA family profile 1" evidence="9">
    <location>
        <begin position="38"/>
        <end position="228"/>
    </location>
</feature>
<reference evidence="11" key="2">
    <citation type="submission" date="2019-10" db="EMBL/GenBank/DDBJ databases">
        <authorList>
            <consortium name="NCBI Genome Project"/>
        </authorList>
    </citation>
    <scope>NUCLEOTIDE SEQUENCE</scope>
    <source>
        <strain evidence="11">NI907</strain>
    </source>
</reference>
<dbReference type="InterPro" id="IPR027417">
    <property type="entry name" value="P-loop_NTPase"/>
</dbReference>
<comment type="subcellular location">
    <subcellularLocation>
        <location evidence="1">Nucleus</location>
    </subcellularLocation>
</comment>
<dbReference type="SUPFAM" id="SSF52540">
    <property type="entry name" value="P-loop containing nucleoside triphosphate hydrolases"/>
    <property type="match status" value="1"/>
</dbReference>
<dbReference type="InterPro" id="IPR013632">
    <property type="entry name" value="Rad51_C"/>
</dbReference>
<keyword evidence="2" id="KW-0547">Nucleotide-binding</keyword>
<feature type="compositionally biased region" description="Acidic residues" evidence="8">
    <location>
        <begin position="336"/>
        <end position="350"/>
    </location>
</feature>